<evidence type="ECO:0000256" key="3">
    <source>
        <dbReference type="ARBA" id="ARBA00022692"/>
    </source>
</evidence>
<feature type="transmembrane region" description="Helical" evidence="6">
    <location>
        <begin position="156"/>
        <end position="174"/>
    </location>
</feature>
<dbReference type="eggNOG" id="arCOG00273">
    <property type="taxonomic scope" value="Archaea"/>
</dbReference>
<name>A7I618_METB6</name>
<keyword evidence="4 6" id="KW-1133">Transmembrane helix</keyword>
<dbReference type="PANTHER" id="PTHR42920:SF11">
    <property type="entry name" value="INNER MEMBRANE PROTEIN YTFF"/>
    <property type="match status" value="1"/>
</dbReference>
<dbReference type="Pfam" id="PF00892">
    <property type="entry name" value="EamA"/>
    <property type="match status" value="2"/>
</dbReference>
<evidence type="ECO:0000259" key="7">
    <source>
        <dbReference type="Pfam" id="PF00892"/>
    </source>
</evidence>
<feature type="transmembrane region" description="Helical" evidence="6">
    <location>
        <begin position="78"/>
        <end position="101"/>
    </location>
</feature>
<protein>
    <recommendedName>
        <fullName evidence="7">EamA domain-containing protein</fullName>
    </recommendedName>
</protein>
<evidence type="ECO:0000256" key="2">
    <source>
        <dbReference type="ARBA" id="ARBA00022475"/>
    </source>
</evidence>
<feature type="transmembrane region" description="Helical" evidence="6">
    <location>
        <begin position="251"/>
        <end position="268"/>
    </location>
</feature>
<feature type="transmembrane region" description="Helical" evidence="6">
    <location>
        <begin position="107"/>
        <end position="126"/>
    </location>
</feature>
<keyword evidence="2" id="KW-1003">Cell membrane</keyword>
<dbReference type="RefSeq" id="WP_012106201.1">
    <property type="nucleotide sequence ID" value="NC_009712.1"/>
</dbReference>
<feature type="domain" description="EamA" evidence="7">
    <location>
        <begin position="160"/>
        <end position="291"/>
    </location>
</feature>
<dbReference type="GO" id="GO:0005886">
    <property type="term" value="C:plasma membrane"/>
    <property type="evidence" value="ECO:0007669"/>
    <property type="project" value="UniProtKB-SubCell"/>
</dbReference>
<evidence type="ECO:0000256" key="1">
    <source>
        <dbReference type="ARBA" id="ARBA00004651"/>
    </source>
</evidence>
<evidence type="ECO:0000313" key="9">
    <source>
        <dbReference type="Proteomes" id="UP000002408"/>
    </source>
</evidence>
<evidence type="ECO:0000256" key="6">
    <source>
        <dbReference type="SAM" id="Phobius"/>
    </source>
</evidence>
<evidence type="ECO:0000256" key="5">
    <source>
        <dbReference type="ARBA" id="ARBA00023136"/>
    </source>
</evidence>
<dbReference type="AlphaFoldDB" id="A7I618"/>
<dbReference type="STRING" id="456442.Mboo_0661"/>
<dbReference type="HOGENOM" id="CLU_042632_1_0_2"/>
<feature type="transmembrane region" description="Helical" evidence="6">
    <location>
        <begin position="216"/>
        <end position="239"/>
    </location>
</feature>
<sequence>MNCFSLPHLPKPLLAITGATLLFGTATPLLKILVDGMSPLLLLTILAFGSGAGILCWRIARGHRPAGSLPPANKRERWLLAGTVIVGGFIAPVTQCFALTITPAATAALLLNFEIVATVLLAFWVFHEPADKRIGFALVLIFAGSIILGWNGESVLGISLGALGIILSGLFWGVDNNCMAHITAYSPELIGLYKVIFGGSIAAVLVIVLGEPLPGISLIVLALLTGFFSFGFGLILFIVALRDMGAARAGAIYSAAPFIGCIASLFIFSDALGSQFWLAVPLFAAGALIVIHEQWKLGCTADIGDEPAGKSR</sequence>
<feature type="transmembrane region" description="Helical" evidence="6">
    <location>
        <begin position="190"/>
        <end position="210"/>
    </location>
</feature>
<feature type="transmembrane region" description="Helical" evidence="6">
    <location>
        <begin position="133"/>
        <end position="150"/>
    </location>
</feature>
<organism evidence="8 9">
    <name type="scientific">Methanoregula boonei (strain DSM 21154 / JCM 14090 / 6A8)</name>
    <dbReference type="NCBI Taxonomy" id="456442"/>
    <lineage>
        <taxon>Archaea</taxon>
        <taxon>Methanobacteriati</taxon>
        <taxon>Methanobacteriota</taxon>
        <taxon>Stenosarchaea group</taxon>
        <taxon>Methanomicrobia</taxon>
        <taxon>Methanomicrobiales</taxon>
        <taxon>Methanoregulaceae</taxon>
        <taxon>Methanoregula</taxon>
    </lineage>
</organism>
<comment type="subcellular location">
    <subcellularLocation>
        <location evidence="1">Cell membrane</location>
        <topology evidence="1">Multi-pass membrane protein</topology>
    </subcellularLocation>
</comment>
<accession>A7I618</accession>
<proteinExistence type="predicted"/>
<dbReference type="PANTHER" id="PTHR42920">
    <property type="entry name" value="OS03G0707200 PROTEIN-RELATED"/>
    <property type="match status" value="1"/>
</dbReference>
<feature type="transmembrane region" description="Helical" evidence="6">
    <location>
        <begin position="274"/>
        <end position="291"/>
    </location>
</feature>
<keyword evidence="5 6" id="KW-0472">Membrane</keyword>
<dbReference type="Proteomes" id="UP000002408">
    <property type="component" value="Chromosome"/>
</dbReference>
<dbReference type="InterPro" id="IPR037185">
    <property type="entry name" value="EmrE-like"/>
</dbReference>
<evidence type="ECO:0000313" key="8">
    <source>
        <dbReference type="EMBL" id="ABS55179.1"/>
    </source>
</evidence>
<evidence type="ECO:0000256" key="4">
    <source>
        <dbReference type="ARBA" id="ARBA00022989"/>
    </source>
</evidence>
<keyword evidence="3 6" id="KW-0812">Transmembrane</keyword>
<feature type="transmembrane region" description="Helical" evidence="6">
    <location>
        <begin position="12"/>
        <end position="34"/>
    </location>
</feature>
<gene>
    <name evidence="8" type="ordered locus">Mboo_0661</name>
</gene>
<feature type="transmembrane region" description="Helical" evidence="6">
    <location>
        <begin position="40"/>
        <end position="57"/>
    </location>
</feature>
<dbReference type="SUPFAM" id="SSF103481">
    <property type="entry name" value="Multidrug resistance efflux transporter EmrE"/>
    <property type="match status" value="2"/>
</dbReference>
<dbReference type="KEGG" id="mbn:Mboo_0661"/>
<reference evidence="9" key="1">
    <citation type="journal article" date="2015" name="Microbiology">
        <title>Genome of Methanoregula boonei 6A8 reveals adaptations to oligotrophic peatland environments.</title>
        <authorList>
            <person name="Braeuer S."/>
            <person name="Cadillo-Quiroz H."/>
            <person name="Kyrpides N."/>
            <person name="Woyke T."/>
            <person name="Goodwin L."/>
            <person name="Detter C."/>
            <person name="Podell S."/>
            <person name="Yavitt J.B."/>
            <person name="Zinder S.H."/>
        </authorList>
    </citation>
    <scope>NUCLEOTIDE SEQUENCE [LARGE SCALE GENOMIC DNA]</scope>
    <source>
        <strain evidence="9">DSM 21154 / JCM 14090 / 6A8</strain>
    </source>
</reference>
<keyword evidence="9" id="KW-1185">Reference proteome</keyword>
<dbReference type="GeneID" id="5411313"/>
<dbReference type="InterPro" id="IPR000620">
    <property type="entry name" value="EamA_dom"/>
</dbReference>
<dbReference type="EMBL" id="CP000780">
    <property type="protein sequence ID" value="ABS55179.1"/>
    <property type="molecule type" value="Genomic_DNA"/>
</dbReference>
<feature type="domain" description="EamA" evidence="7">
    <location>
        <begin position="13"/>
        <end position="148"/>
    </location>
</feature>
<dbReference type="InterPro" id="IPR051258">
    <property type="entry name" value="Diverse_Substrate_Transporter"/>
</dbReference>